<dbReference type="EMBL" id="BMGH01000001">
    <property type="protein sequence ID" value="GGD15146.1"/>
    <property type="molecule type" value="Genomic_DNA"/>
</dbReference>
<gene>
    <name evidence="2" type="ORF">GCM10011342_24880</name>
</gene>
<accession>A0A8J2V6M2</accession>
<feature type="signal peptide" evidence="1">
    <location>
        <begin position="1"/>
        <end position="21"/>
    </location>
</feature>
<evidence type="ECO:0000256" key="1">
    <source>
        <dbReference type="SAM" id="SignalP"/>
    </source>
</evidence>
<keyword evidence="3" id="KW-1185">Reference proteome</keyword>
<name>A0A8J2V6M2_9PROT</name>
<evidence type="ECO:0000313" key="3">
    <source>
        <dbReference type="Proteomes" id="UP000613582"/>
    </source>
</evidence>
<protein>
    <submittedName>
        <fullName evidence="2">Uncharacterized protein</fullName>
    </submittedName>
</protein>
<dbReference type="Proteomes" id="UP000613582">
    <property type="component" value="Unassembled WGS sequence"/>
</dbReference>
<dbReference type="AlphaFoldDB" id="A0A8J2V6M2"/>
<proteinExistence type="predicted"/>
<evidence type="ECO:0000313" key="2">
    <source>
        <dbReference type="EMBL" id="GGD15146.1"/>
    </source>
</evidence>
<organism evidence="2 3">
    <name type="scientific">Aquisalinus flavus</name>
    <dbReference type="NCBI Taxonomy" id="1526572"/>
    <lineage>
        <taxon>Bacteria</taxon>
        <taxon>Pseudomonadati</taxon>
        <taxon>Pseudomonadota</taxon>
        <taxon>Alphaproteobacteria</taxon>
        <taxon>Parvularculales</taxon>
        <taxon>Parvularculaceae</taxon>
        <taxon>Aquisalinus</taxon>
    </lineage>
</organism>
<comment type="caution">
    <text evidence="2">The sequence shown here is derived from an EMBL/GenBank/DDBJ whole genome shotgun (WGS) entry which is preliminary data.</text>
</comment>
<keyword evidence="1" id="KW-0732">Signal</keyword>
<dbReference type="RefSeq" id="WP_188158107.1">
    <property type="nucleotide sequence ID" value="NZ_BMGH01000001.1"/>
</dbReference>
<feature type="chain" id="PRO_5035230439" evidence="1">
    <location>
        <begin position="22"/>
        <end position="219"/>
    </location>
</feature>
<sequence>MQPASILLAVAALTASSILQSGESDDESWPPFPVDPQLARCAERLEPVPGWDVEISEQPVFLTLSQEQMNVQISDDWPVQGKFRFIIAAWDDELRLQVQPGYVNLPGRTKDSEYFWEDVLLTVAQGDHPLFTLAADISEIGIVHNGRSLLGVNYYTTQHEAAALRTAAENSGQDIRFDFRKADATEPFVRISMAPDVVARGFTAGPEILDWRDRSCPVE</sequence>
<reference evidence="2" key="2">
    <citation type="submission" date="2020-09" db="EMBL/GenBank/DDBJ databases">
        <authorList>
            <person name="Sun Q."/>
            <person name="Zhou Y."/>
        </authorList>
    </citation>
    <scope>NUCLEOTIDE SEQUENCE</scope>
    <source>
        <strain evidence="2">CGMCC 1.12921</strain>
    </source>
</reference>
<reference evidence="2" key="1">
    <citation type="journal article" date="2014" name="Int. J. Syst. Evol. Microbiol.">
        <title>Complete genome sequence of Corynebacterium casei LMG S-19264T (=DSM 44701T), isolated from a smear-ripened cheese.</title>
        <authorList>
            <consortium name="US DOE Joint Genome Institute (JGI-PGF)"/>
            <person name="Walter F."/>
            <person name="Albersmeier A."/>
            <person name="Kalinowski J."/>
            <person name="Ruckert C."/>
        </authorList>
    </citation>
    <scope>NUCLEOTIDE SEQUENCE</scope>
    <source>
        <strain evidence="2">CGMCC 1.12921</strain>
    </source>
</reference>